<evidence type="ECO:0000256" key="8">
    <source>
        <dbReference type="ARBA" id="ARBA00022842"/>
    </source>
</evidence>
<dbReference type="SUPFAM" id="SSF52540">
    <property type="entry name" value="P-loop containing nucleoside triphosphate hydrolases"/>
    <property type="match status" value="2"/>
</dbReference>
<evidence type="ECO:0000256" key="9">
    <source>
        <dbReference type="ARBA" id="ARBA00049563"/>
    </source>
</evidence>
<comment type="catalytic activity">
    <reaction evidence="9 10">
        <text>adenosine(37) in tRNA + dimethylallyl diphosphate = N(6)-dimethylallyladenosine(37) in tRNA + diphosphate</text>
        <dbReference type="Rhea" id="RHEA:26482"/>
        <dbReference type="Rhea" id="RHEA-COMP:10162"/>
        <dbReference type="Rhea" id="RHEA-COMP:10375"/>
        <dbReference type="ChEBI" id="CHEBI:33019"/>
        <dbReference type="ChEBI" id="CHEBI:57623"/>
        <dbReference type="ChEBI" id="CHEBI:74411"/>
        <dbReference type="ChEBI" id="CHEBI:74415"/>
        <dbReference type="EC" id="2.5.1.75"/>
    </reaction>
</comment>
<dbReference type="PANTHER" id="PTHR11088:SF60">
    <property type="entry name" value="TRNA DIMETHYLALLYLTRANSFERASE"/>
    <property type="match status" value="1"/>
</dbReference>
<sequence length="337" mass="38319">MKKRLIIYGPTATGKTALALQLARKFQGELISADSRQVYQNLDITTGKASFKSKVEKHKGFWIVDGVKIHGFDLVEPPRYEPDSSPDGSLREPGSEQGIFSVSDFLKFASDTMIQIIVSKKLPIVVGGTGFYIKALLDGIGSVGIPSDLTLRRELEKLSIDHLYQKLEKIDPKRAKSMNESDRQNPRRLIRAIEIARASYLTPGVSGVASKRTPGVSLDGEYQIIGLTAPNNYLYSRADKWLEERLEHGMIEEVQTLLEKRVSPQWLDDLGLECRWISRYLSGKISQREAINRLRGNVHSFIRRQKTWFKKFPKIRLFDISKPNWQQELKKLVSHPV</sequence>
<dbReference type="Pfam" id="PF01715">
    <property type="entry name" value="IPPT"/>
    <property type="match status" value="1"/>
</dbReference>
<dbReference type="InterPro" id="IPR039657">
    <property type="entry name" value="Dimethylallyltransferase"/>
</dbReference>
<comment type="similarity">
    <text evidence="3 10">Belongs to the IPP transferase family.</text>
</comment>
<dbReference type="PANTHER" id="PTHR11088">
    <property type="entry name" value="TRNA DIMETHYLALLYLTRANSFERASE"/>
    <property type="match status" value="1"/>
</dbReference>
<dbReference type="Pfam" id="PF01745">
    <property type="entry name" value="IPT"/>
    <property type="match status" value="1"/>
</dbReference>
<dbReference type="GO" id="GO:0006400">
    <property type="term" value="P:tRNA modification"/>
    <property type="evidence" value="ECO:0007669"/>
    <property type="project" value="TreeGrafter"/>
</dbReference>
<dbReference type="EC" id="2.5.1.75" evidence="10"/>
<evidence type="ECO:0000256" key="2">
    <source>
        <dbReference type="ARBA" id="ARBA00003213"/>
    </source>
</evidence>
<dbReference type="HAMAP" id="MF_00185">
    <property type="entry name" value="IPP_trans"/>
    <property type="match status" value="1"/>
</dbReference>
<evidence type="ECO:0000256" key="1">
    <source>
        <dbReference type="ARBA" id="ARBA00001946"/>
    </source>
</evidence>
<comment type="function">
    <text evidence="2 10">Catalyzes the transfer of a dimethylallyl group onto the adenine at position 37 in tRNAs that read codons beginning with uridine, leading to the formation of N6-(dimethylallyl)adenosine (i(6)A).</text>
</comment>
<evidence type="ECO:0000313" key="11">
    <source>
        <dbReference type="EMBL" id="OGE01711.1"/>
    </source>
</evidence>
<keyword evidence="4 10" id="KW-0808">Transferase</keyword>
<dbReference type="GO" id="GO:0005524">
    <property type="term" value="F:ATP binding"/>
    <property type="evidence" value="ECO:0007669"/>
    <property type="project" value="UniProtKB-UniRule"/>
</dbReference>
<dbReference type="GO" id="GO:0052381">
    <property type="term" value="F:tRNA dimethylallyltransferase activity"/>
    <property type="evidence" value="ECO:0007669"/>
    <property type="project" value="UniProtKB-UniRule"/>
</dbReference>
<dbReference type="InterPro" id="IPR027417">
    <property type="entry name" value="P-loop_NTPase"/>
</dbReference>
<comment type="caution">
    <text evidence="10">Lacks conserved residue(s) required for the propagation of feature annotation.</text>
</comment>
<comment type="subunit">
    <text evidence="10">Monomer.</text>
</comment>
<evidence type="ECO:0000256" key="7">
    <source>
        <dbReference type="ARBA" id="ARBA00022840"/>
    </source>
</evidence>
<gene>
    <name evidence="10" type="primary">miaA</name>
    <name evidence="11" type="ORF">A2196_02385</name>
</gene>
<keyword evidence="6 10" id="KW-0547">Nucleotide-binding</keyword>
<dbReference type="EMBL" id="MFCA01000025">
    <property type="protein sequence ID" value="OGE01711.1"/>
    <property type="molecule type" value="Genomic_DNA"/>
</dbReference>
<dbReference type="Gene3D" id="1.10.20.140">
    <property type="match status" value="1"/>
</dbReference>
<dbReference type="InterPro" id="IPR018022">
    <property type="entry name" value="IPT"/>
</dbReference>
<protein>
    <recommendedName>
        <fullName evidence="10">tRNA dimethylallyltransferase</fullName>
        <ecNumber evidence="10">2.5.1.75</ecNumber>
    </recommendedName>
    <alternativeName>
        <fullName evidence="10">Dimethylallyl diphosphate:tRNA dimethylallyltransferase</fullName>
        <shortName evidence="10">DMAPP:tRNA dimethylallyltransferase</shortName>
        <shortName evidence="10">DMATase</shortName>
    </alternativeName>
    <alternativeName>
        <fullName evidence="10">Isopentenyl-diphosphate:tRNA isopentenyltransferase</fullName>
        <shortName evidence="10">IPP transferase</shortName>
        <shortName evidence="10">IPPT</shortName>
        <shortName evidence="10">IPTase</shortName>
    </alternativeName>
</protein>
<accession>A0A1F5HC50</accession>
<dbReference type="STRING" id="1797737.A2196_02385"/>
<feature type="binding site" evidence="10">
    <location>
        <begin position="11"/>
        <end position="16"/>
    </location>
    <ligand>
        <name>substrate</name>
    </ligand>
</feature>
<dbReference type="AlphaFoldDB" id="A0A1F5HC50"/>
<comment type="caution">
    <text evidence="11">The sequence shown here is derived from an EMBL/GenBank/DDBJ whole genome shotgun (WGS) entry which is preliminary data.</text>
</comment>
<keyword evidence="5 10" id="KW-0819">tRNA processing</keyword>
<evidence type="ECO:0000256" key="10">
    <source>
        <dbReference type="HAMAP-Rule" id="MF_00185"/>
    </source>
</evidence>
<feature type="site" description="Interaction with substrate tRNA" evidence="10">
    <location>
        <position position="152"/>
    </location>
</feature>
<proteinExistence type="inferred from homology"/>
<feature type="region of interest" description="Interaction with substrate tRNA" evidence="10">
    <location>
        <begin position="34"/>
        <end position="37"/>
    </location>
</feature>
<evidence type="ECO:0000256" key="3">
    <source>
        <dbReference type="ARBA" id="ARBA00005842"/>
    </source>
</evidence>
<evidence type="ECO:0000313" key="12">
    <source>
        <dbReference type="Proteomes" id="UP000176751"/>
    </source>
</evidence>
<evidence type="ECO:0000256" key="4">
    <source>
        <dbReference type="ARBA" id="ARBA00022679"/>
    </source>
</evidence>
<feature type="binding site" evidence="10">
    <location>
        <begin position="9"/>
        <end position="16"/>
    </location>
    <ligand>
        <name>ATP</name>
        <dbReference type="ChEBI" id="CHEBI:30616"/>
    </ligand>
</feature>
<feature type="site" description="Interaction with substrate tRNA" evidence="10">
    <location>
        <position position="129"/>
    </location>
</feature>
<evidence type="ECO:0000256" key="6">
    <source>
        <dbReference type="ARBA" id="ARBA00022741"/>
    </source>
</evidence>
<evidence type="ECO:0000256" key="5">
    <source>
        <dbReference type="ARBA" id="ARBA00022694"/>
    </source>
</evidence>
<keyword evidence="7 10" id="KW-0067">ATP-binding</keyword>
<name>A0A1F5HC50_9BACT</name>
<dbReference type="Proteomes" id="UP000176751">
    <property type="component" value="Unassembled WGS sequence"/>
</dbReference>
<organism evidence="11 12">
    <name type="scientific">Candidatus Curtissbacteria bacterium RIFOXYA1_FULL_41_14</name>
    <dbReference type="NCBI Taxonomy" id="1797737"/>
    <lineage>
        <taxon>Bacteria</taxon>
        <taxon>Candidatus Curtissiibacteriota</taxon>
    </lineage>
</organism>
<comment type="cofactor">
    <cofactor evidence="1 10">
        <name>Mg(2+)</name>
        <dbReference type="ChEBI" id="CHEBI:18420"/>
    </cofactor>
</comment>
<reference evidence="11 12" key="1">
    <citation type="journal article" date="2016" name="Nat. Commun.">
        <title>Thousands of microbial genomes shed light on interconnected biogeochemical processes in an aquifer system.</title>
        <authorList>
            <person name="Anantharaman K."/>
            <person name="Brown C.T."/>
            <person name="Hug L.A."/>
            <person name="Sharon I."/>
            <person name="Castelle C.J."/>
            <person name="Probst A.J."/>
            <person name="Thomas B.C."/>
            <person name="Singh A."/>
            <person name="Wilkins M.J."/>
            <person name="Karaoz U."/>
            <person name="Brodie E.L."/>
            <person name="Williams K.H."/>
            <person name="Hubbard S.S."/>
            <person name="Banfield J.F."/>
        </authorList>
    </citation>
    <scope>NUCLEOTIDE SEQUENCE [LARGE SCALE GENOMIC DNA]</scope>
</reference>
<dbReference type="Gene3D" id="3.40.50.300">
    <property type="entry name" value="P-loop containing nucleotide triphosphate hydrolases"/>
    <property type="match status" value="1"/>
</dbReference>
<keyword evidence="8 10" id="KW-0460">Magnesium</keyword>